<dbReference type="EMBL" id="JAEAOA010000353">
    <property type="protein sequence ID" value="KAK3608130.1"/>
    <property type="molecule type" value="Genomic_DNA"/>
</dbReference>
<accession>A0AAE0WCB2</accession>
<keyword evidence="2" id="KW-1185">Reference proteome</keyword>
<reference evidence="1" key="1">
    <citation type="journal article" date="2021" name="Genome Biol. Evol.">
        <title>A High-Quality Reference Genome for a Parasitic Bivalve with Doubly Uniparental Inheritance (Bivalvia: Unionida).</title>
        <authorList>
            <person name="Smith C.H."/>
        </authorList>
    </citation>
    <scope>NUCLEOTIDE SEQUENCE</scope>
    <source>
        <strain evidence="1">CHS0354</strain>
    </source>
</reference>
<dbReference type="Proteomes" id="UP001195483">
    <property type="component" value="Unassembled WGS sequence"/>
</dbReference>
<organism evidence="1 2">
    <name type="scientific">Potamilus streckersoni</name>
    <dbReference type="NCBI Taxonomy" id="2493646"/>
    <lineage>
        <taxon>Eukaryota</taxon>
        <taxon>Metazoa</taxon>
        <taxon>Spiralia</taxon>
        <taxon>Lophotrochozoa</taxon>
        <taxon>Mollusca</taxon>
        <taxon>Bivalvia</taxon>
        <taxon>Autobranchia</taxon>
        <taxon>Heteroconchia</taxon>
        <taxon>Palaeoheterodonta</taxon>
        <taxon>Unionida</taxon>
        <taxon>Unionoidea</taxon>
        <taxon>Unionidae</taxon>
        <taxon>Ambleminae</taxon>
        <taxon>Lampsilini</taxon>
        <taxon>Potamilus</taxon>
    </lineage>
</organism>
<protein>
    <submittedName>
        <fullName evidence="1">Uncharacterized protein</fullName>
    </submittedName>
</protein>
<sequence>MGNPPDIIDVPGDSSYNIPLYSGVGKTPFQPATQVCYLQAENVTSKNDVIALTTENRLCSHHIQHQSEEINMTNKTCDCTANLSMETNIDDEETWTSKCLLNLKEDNFEIQAAIGLQSNFTMKGSLILSLKTLSTPDISLKTIGSI</sequence>
<reference evidence="1" key="3">
    <citation type="submission" date="2023-05" db="EMBL/GenBank/DDBJ databases">
        <authorList>
            <person name="Smith C.H."/>
        </authorList>
    </citation>
    <scope>NUCLEOTIDE SEQUENCE</scope>
    <source>
        <strain evidence="1">CHS0354</strain>
        <tissue evidence="1">Mantle</tissue>
    </source>
</reference>
<reference evidence="1" key="2">
    <citation type="journal article" date="2021" name="Genome Biol. Evol.">
        <title>Developing a high-quality reference genome for a parasitic bivalve with doubly uniparental inheritance (Bivalvia: Unionida).</title>
        <authorList>
            <person name="Smith C.H."/>
        </authorList>
    </citation>
    <scope>NUCLEOTIDE SEQUENCE</scope>
    <source>
        <strain evidence="1">CHS0354</strain>
        <tissue evidence="1">Mantle</tissue>
    </source>
</reference>
<name>A0AAE0WCB2_9BIVA</name>
<proteinExistence type="predicted"/>
<evidence type="ECO:0000313" key="1">
    <source>
        <dbReference type="EMBL" id="KAK3608130.1"/>
    </source>
</evidence>
<gene>
    <name evidence="1" type="ORF">CHS0354_004788</name>
</gene>
<comment type="caution">
    <text evidence="1">The sequence shown here is derived from an EMBL/GenBank/DDBJ whole genome shotgun (WGS) entry which is preliminary data.</text>
</comment>
<dbReference type="AlphaFoldDB" id="A0AAE0WCB2"/>
<evidence type="ECO:0000313" key="2">
    <source>
        <dbReference type="Proteomes" id="UP001195483"/>
    </source>
</evidence>